<feature type="transmembrane region" description="Helical" evidence="1">
    <location>
        <begin position="135"/>
        <end position="153"/>
    </location>
</feature>
<keyword evidence="1" id="KW-0472">Membrane</keyword>
<keyword evidence="1" id="KW-1133">Transmembrane helix</keyword>
<sequence>VVQSTCPIYSNIRLLPIQLYSTMYRNWCYTLCMRVCVCGLTALHLLAEFGHVVRSDGPQKLYIIVTVVFRHLISCETHINLHLAVETIVQQEVMSHANTVGFHWVALTVVWCWFYQKKKKFPPGIKTWEILRQTLFNMALMLSLTGTYLQSSFI</sequence>
<reference evidence="2" key="1">
    <citation type="submission" date="2025-08" db="UniProtKB">
        <authorList>
            <consortium name="Ensembl"/>
        </authorList>
    </citation>
    <scope>IDENTIFICATION</scope>
</reference>
<dbReference type="OrthoDB" id="8948423at2759"/>
<dbReference type="AlphaFoldDB" id="A0A8B9L7Z4"/>
<evidence type="ECO:0000313" key="2">
    <source>
        <dbReference type="Ensembl" id="ENSAMXP00005046179.1"/>
    </source>
</evidence>
<feature type="transmembrane region" description="Helical" evidence="1">
    <location>
        <begin position="24"/>
        <end position="49"/>
    </location>
</feature>
<dbReference type="Ensembl" id="ENSAMXT00005050170.1">
    <property type="protein sequence ID" value="ENSAMXP00005046179.1"/>
    <property type="gene ID" value="ENSAMXG00005021290.1"/>
</dbReference>
<organism evidence="2 3">
    <name type="scientific">Astyanax mexicanus</name>
    <name type="common">Blind cave fish</name>
    <name type="synonym">Astyanax fasciatus mexicanus</name>
    <dbReference type="NCBI Taxonomy" id="7994"/>
    <lineage>
        <taxon>Eukaryota</taxon>
        <taxon>Metazoa</taxon>
        <taxon>Chordata</taxon>
        <taxon>Craniata</taxon>
        <taxon>Vertebrata</taxon>
        <taxon>Euteleostomi</taxon>
        <taxon>Actinopterygii</taxon>
        <taxon>Neopterygii</taxon>
        <taxon>Teleostei</taxon>
        <taxon>Ostariophysi</taxon>
        <taxon>Characiformes</taxon>
        <taxon>Characoidei</taxon>
        <taxon>Acestrorhamphidae</taxon>
        <taxon>Acestrorhamphinae</taxon>
        <taxon>Astyanax</taxon>
    </lineage>
</organism>
<protein>
    <submittedName>
        <fullName evidence="2">Uncharacterized protein</fullName>
    </submittedName>
</protein>
<dbReference type="Proteomes" id="UP000694621">
    <property type="component" value="Unplaced"/>
</dbReference>
<evidence type="ECO:0000256" key="1">
    <source>
        <dbReference type="SAM" id="Phobius"/>
    </source>
</evidence>
<accession>A0A8B9L7Z4</accession>
<feature type="transmembrane region" description="Helical" evidence="1">
    <location>
        <begin position="93"/>
        <end position="114"/>
    </location>
</feature>
<evidence type="ECO:0000313" key="3">
    <source>
        <dbReference type="Proteomes" id="UP000694621"/>
    </source>
</evidence>
<keyword evidence="1" id="KW-0812">Transmembrane</keyword>
<name>A0A8B9L7Z4_ASTMX</name>
<proteinExistence type="predicted"/>